<dbReference type="RefSeq" id="WP_025330673.1">
    <property type="nucleotide sequence ID" value="NZ_CP132375.1"/>
</dbReference>
<keyword evidence="1" id="KW-0812">Transmembrane</keyword>
<gene>
    <name evidence="2" type="ORF">RAM05_06940</name>
</gene>
<evidence type="ECO:0000313" key="3">
    <source>
        <dbReference type="Proteomes" id="UP001229773"/>
    </source>
</evidence>
<accession>A0ABD7YZH8</accession>
<organism evidence="2 3">
    <name type="scientific">Snodgrassella alvi</name>
    <dbReference type="NCBI Taxonomy" id="1196083"/>
    <lineage>
        <taxon>Bacteria</taxon>
        <taxon>Pseudomonadati</taxon>
        <taxon>Pseudomonadota</taxon>
        <taxon>Betaproteobacteria</taxon>
        <taxon>Neisseriales</taxon>
        <taxon>Neisseriaceae</taxon>
        <taxon>Snodgrassella</taxon>
    </lineage>
</organism>
<protein>
    <recommendedName>
        <fullName evidence="4">Type IV pilus modification protein PilV</fullName>
    </recommendedName>
</protein>
<evidence type="ECO:0008006" key="4">
    <source>
        <dbReference type="Google" id="ProtNLM"/>
    </source>
</evidence>
<evidence type="ECO:0000313" key="2">
    <source>
        <dbReference type="EMBL" id="WLS97603.1"/>
    </source>
</evidence>
<reference evidence="2 3" key="1">
    <citation type="submission" date="2023-08" db="EMBL/GenBank/DDBJ databases">
        <title>Complete genome sequences of 12 bacterial strains from the honey bee gut, resolved with long-read nanopore sequencing.</title>
        <authorList>
            <person name="Kwong W.K."/>
            <person name="Acheampong S."/>
            <person name="Polat M.F."/>
        </authorList>
    </citation>
    <scope>NUCLEOTIDE SEQUENCE [LARGE SCALE GENOMIC DNA]</scope>
    <source>
        <strain evidence="3">wkB9</strain>
    </source>
</reference>
<dbReference type="GeneID" id="32538077"/>
<dbReference type="Proteomes" id="UP001229773">
    <property type="component" value="Chromosome"/>
</dbReference>
<feature type="transmembrane region" description="Helical" evidence="1">
    <location>
        <begin position="28"/>
        <end position="48"/>
    </location>
</feature>
<dbReference type="AlphaFoldDB" id="A0ABD7YZH8"/>
<dbReference type="EMBL" id="CP132375">
    <property type="protein sequence ID" value="WLS97603.1"/>
    <property type="molecule type" value="Genomic_DNA"/>
</dbReference>
<keyword evidence="1" id="KW-1133">Transmembrane helix</keyword>
<sequence length="169" mass="19020">MDKYMYRYISVRILYSSNRFQRQNGSTIIEAIVAMFVLSFGVLALMLAQITAVHTSVNAANQGEVTRAVQNYIELMNSQPKISLEVTEDAAKNKIFTLKKDFSDFNNKNCSTLLNINLTNAKVNSCVITDGQITVTWWGQILNKDDDNNDDNNLKDKNLFSYSLTAGQS</sequence>
<evidence type="ECO:0000256" key="1">
    <source>
        <dbReference type="SAM" id="Phobius"/>
    </source>
</evidence>
<keyword evidence="1" id="KW-0472">Membrane</keyword>
<proteinExistence type="predicted"/>
<name>A0ABD7YZH8_9NEIS</name>